<feature type="region of interest" description="Disordered" evidence="1">
    <location>
        <begin position="282"/>
        <end position="301"/>
    </location>
</feature>
<evidence type="ECO:0000313" key="3">
    <source>
        <dbReference type="Proteomes" id="UP000186601"/>
    </source>
</evidence>
<protein>
    <submittedName>
        <fullName evidence="2">Uncharacterized protein</fullName>
    </submittedName>
</protein>
<dbReference type="Proteomes" id="UP000186601">
    <property type="component" value="Unassembled WGS sequence"/>
</dbReference>
<accession>A0A2R6NXH5</accession>
<feature type="region of interest" description="Disordered" evidence="1">
    <location>
        <begin position="1"/>
        <end position="30"/>
    </location>
</feature>
<name>A0A2R6NXH5_9APHY</name>
<keyword evidence="3" id="KW-1185">Reference proteome</keyword>
<dbReference type="EMBL" id="MLYV02000707">
    <property type="protein sequence ID" value="PSR79154.1"/>
    <property type="molecule type" value="Genomic_DNA"/>
</dbReference>
<dbReference type="OrthoDB" id="10261556at2759"/>
<sequence length="301" mass="33455">MYGVNICENTSSGKRHTRAPKGSSPKSPAEVAAGKLYAKEHGVLRGGVSKADGVPTGAQPVLNLEAEDEGLLVFVQSTSCRRRVWAIAFENNPQDLQQRPSGVLCCDICDATLFDRTRPGPPIRNSKISAPQKGDLDLDAKQKLEFWRRDVLQRNNPSSMLPSSAILDDTTIRLIACTGRISSEKFKQFMKHQWIWWDIYGEELATYRESLFQHLEPLPEKAQKPKRVQKQKVAGYMDEGSSVGGAGPSTGLLHFESLKVLAPGPLDNQPYEHAVMFEHYSQQPASDSRRGHKRKLMASLT</sequence>
<feature type="compositionally biased region" description="Basic residues" evidence="1">
    <location>
        <begin position="290"/>
        <end position="301"/>
    </location>
</feature>
<dbReference type="AlphaFoldDB" id="A0A2R6NXH5"/>
<evidence type="ECO:0000256" key="1">
    <source>
        <dbReference type="SAM" id="MobiDB-lite"/>
    </source>
</evidence>
<evidence type="ECO:0000313" key="2">
    <source>
        <dbReference type="EMBL" id="PSR79154.1"/>
    </source>
</evidence>
<comment type="caution">
    <text evidence="2">The sequence shown here is derived from an EMBL/GenBank/DDBJ whole genome shotgun (WGS) entry which is preliminary data.</text>
</comment>
<gene>
    <name evidence="2" type="ORF">PHLCEN_2v7125</name>
</gene>
<organism evidence="2 3">
    <name type="scientific">Hermanssonia centrifuga</name>
    <dbReference type="NCBI Taxonomy" id="98765"/>
    <lineage>
        <taxon>Eukaryota</taxon>
        <taxon>Fungi</taxon>
        <taxon>Dikarya</taxon>
        <taxon>Basidiomycota</taxon>
        <taxon>Agaricomycotina</taxon>
        <taxon>Agaricomycetes</taxon>
        <taxon>Polyporales</taxon>
        <taxon>Meruliaceae</taxon>
        <taxon>Hermanssonia</taxon>
    </lineage>
</organism>
<reference evidence="2 3" key="1">
    <citation type="submission" date="2018-02" db="EMBL/GenBank/DDBJ databases">
        <title>Genome sequence of the basidiomycete white-rot fungus Phlebia centrifuga.</title>
        <authorList>
            <person name="Granchi Z."/>
            <person name="Peng M."/>
            <person name="de Vries R.P."/>
            <person name="Hilden K."/>
            <person name="Makela M.R."/>
            <person name="Grigoriev I."/>
            <person name="Riley R."/>
        </authorList>
    </citation>
    <scope>NUCLEOTIDE SEQUENCE [LARGE SCALE GENOMIC DNA]</scope>
    <source>
        <strain evidence="2 3">FBCC195</strain>
    </source>
</reference>
<proteinExistence type="predicted"/>